<evidence type="ECO:0000259" key="12">
    <source>
        <dbReference type="Pfam" id="PF03199"/>
    </source>
</evidence>
<evidence type="ECO:0000256" key="10">
    <source>
        <dbReference type="PIRSR" id="PIRSR001558-1"/>
    </source>
</evidence>
<comment type="pathway">
    <text evidence="1 9">Sulfur metabolism; glutathione biosynthesis; glutathione from L-cysteine and L-glutamate: step 2/2.</text>
</comment>
<dbReference type="SUPFAM" id="SSF56059">
    <property type="entry name" value="Glutathione synthetase ATP-binding domain-like"/>
    <property type="match status" value="1"/>
</dbReference>
<name>A0A8J6E8D1_9EUKA</name>
<evidence type="ECO:0000313" key="13">
    <source>
        <dbReference type="EMBL" id="KAG9391735.1"/>
    </source>
</evidence>
<feature type="binding site" evidence="10">
    <location>
        <position position="267"/>
    </location>
    <ligand>
        <name>ATP</name>
        <dbReference type="ChEBI" id="CHEBI:30616"/>
    </ligand>
</feature>
<dbReference type="GO" id="GO:0043295">
    <property type="term" value="F:glutathione binding"/>
    <property type="evidence" value="ECO:0007669"/>
    <property type="project" value="UniProtKB-UniRule"/>
</dbReference>
<feature type="binding site" evidence="11">
    <location>
        <position position="326"/>
    </location>
    <ligand>
        <name>Mg(2+)</name>
        <dbReference type="ChEBI" id="CHEBI:18420"/>
    </ligand>
</feature>
<evidence type="ECO:0000256" key="6">
    <source>
        <dbReference type="ARBA" id="ARBA00022741"/>
    </source>
</evidence>
<dbReference type="GO" id="GO:0004363">
    <property type="term" value="F:glutathione synthase activity"/>
    <property type="evidence" value="ECO:0007669"/>
    <property type="project" value="UniProtKB-UniRule"/>
</dbReference>
<dbReference type="EC" id="6.3.2.3" evidence="9"/>
<dbReference type="GO" id="GO:0005829">
    <property type="term" value="C:cytosol"/>
    <property type="evidence" value="ECO:0007669"/>
    <property type="project" value="TreeGrafter"/>
</dbReference>
<dbReference type="Gene3D" id="3.40.50.1760">
    <property type="entry name" value="Glutathione synthase, substrate-binding domain superfamily, eukaryotic"/>
    <property type="match status" value="1"/>
</dbReference>
<dbReference type="EMBL" id="JAHDYR010000053">
    <property type="protein sequence ID" value="KAG9391735.1"/>
    <property type="molecule type" value="Genomic_DNA"/>
</dbReference>
<feature type="binding site" evidence="11">
    <location>
        <position position="116"/>
    </location>
    <ligand>
        <name>Mg(2+)</name>
        <dbReference type="ChEBI" id="CHEBI:18420"/>
    </ligand>
</feature>
<dbReference type="Gene3D" id="3.30.470.20">
    <property type="entry name" value="ATP-grasp fold, B domain"/>
    <property type="match status" value="1"/>
</dbReference>
<comment type="catalytic activity">
    <reaction evidence="9">
        <text>gamma-L-glutamyl-L-cysteine + glycine + ATP = glutathione + ADP + phosphate + H(+)</text>
        <dbReference type="Rhea" id="RHEA:13557"/>
        <dbReference type="ChEBI" id="CHEBI:15378"/>
        <dbReference type="ChEBI" id="CHEBI:30616"/>
        <dbReference type="ChEBI" id="CHEBI:43474"/>
        <dbReference type="ChEBI" id="CHEBI:57305"/>
        <dbReference type="ChEBI" id="CHEBI:57925"/>
        <dbReference type="ChEBI" id="CHEBI:58173"/>
        <dbReference type="ChEBI" id="CHEBI:456216"/>
        <dbReference type="EC" id="6.3.2.3"/>
    </reaction>
</comment>
<dbReference type="InterPro" id="IPR004887">
    <property type="entry name" value="GSH_synth_subst-bd"/>
</dbReference>
<evidence type="ECO:0000256" key="1">
    <source>
        <dbReference type="ARBA" id="ARBA00004965"/>
    </source>
</evidence>
<feature type="binding site" evidence="10">
    <location>
        <position position="116"/>
    </location>
    <ligand>
        <name>ATP</name>
        <dbReference type="ChEBI" id="CHEBI:30616"/>
    </ligand>
</feature>
<dbReference type="UniPathway" id="UPA00142">
    <property type="reaction ID" value="UER00210"/>
</dbReference>
<feature type="binding site" evidence="10">
    <location>
        <position position="425"/>
    </location>
    <ligand>
        <name>ATP</name>
        <dbReference type="ChEBI" id="CHEBI:30616"/>
    </ligand>
</feature>
<comment type="cofactor">
    <cofactor evidence="9 11">
        <name>Mg(2+)</name>
        <dbReference type="ChEBI" id="CHEBI:18420"/>
    </cofactor>
    <text evidence="9 11">Binds 1 Mg(2+) ion per subunit.</text>
</comment>
<keyword evidence="5 9" id="KW-0479">Metal-binding</keyword>
<dbReference type="InterPro" id="IPR014042">
    <property type="entry name" value="Glutathione_synthase_a-hlx"/>
</dbReference>
<dbReference type="InterPro" id="IPR005615">
    <property type="entry name" value="Glutathione_synthase"/>
</dbReference>
<dbReference type="InterPro" id="IPR014709">
    <property type="entry name" value="Glutathione_synthase_C_euk"/>
</dbReference>
<feature type="binding site" evidence="10">
    <location>
        <position position="423"/>
    </location>
    <ligand>
        <name>substrate</name>
    </ligand>
</feature>
<keyword evidence="4 9" id="KW-0317">Glutathione biosynthesis</keyword>
<feature type="binding site" evidence="10">
    <location>
        <position position="185"/>
    </location>
    <ligand>
        <name>substrate</name>
    </ligand>
</feature>
<feature type="binding site" evidence="10">
    <location>
        <position position="398"/>
    </location>
    <ligand>
        <name>ATP</name>
        <dbReference type="ChEBI" id="CHEBI:30616"/>
    </ligand>
</feature>
<gene>
    <name evidence="13" type="ORF">J8273_6511</name>
</gene>
<keyword evidence="7 9" id="KW-0067">ATP-binding</keyword>
<sequence length="447" mass="48516">MVLDARDCLLKEQITLTSENGEEIPLRTTLTPSVISRRTMATFTQSATAFAELVLSLSNNITLLTDILAPTSDADPFTSRLLAIAQKHPQRPDDILCNWLRSDYFIENDGSIKQVELNTIAVSFATMATRVASFHRQMGSCGINQSPQVELSTLITKAASLHSGCTRRPFVIFVVQPNETNLADQAAIADGIDADVTRMTLSELADLAVGSDGELSVGGRVVDCAYFRAGYDPGDYPTEAEWRARELIESTRVVKIPTAPMQLAGAKKVQQALCDRGMLERALSAQAASVVEPLFTTIVALEDQPTPAVVNAIEHPERFVLKPQREGGGWNLFDDDVRTALQGVYPTAAPHVPRALGSDCPHIDPRAWILMHRIRPEVTERYVVQCDGSIAQQALVSEYGVFVSMLARGSQMVQSGFAGVLVRSKGPTVQEGGIMHGQGILDGICVK</sequence>
<evidence type="ECO:0000256" key="7">
    <source>
        <dbReference type="ARBA" id="ARBA00022840"/>
    </source>
</evidence>
<evidence type="ECO:0000256" key="5">
    <source>
        <dbReference type="ARBA" id="ARBA00022723"/>
    </source>
</evidence>
<protein>
    <recommendedName>
        <fullName evidence="9">Glutathione synthetase</fullName>
        <shortName evidence="9">GSH-S</shortName>
        <ecNumber evidence="9">6.3.2.3</ecNumber>
    </recommendedName>
</protein>
<comment type="similarity">
    <text evidence="2 9">Belongs to the eukaryotic GSH synthase family.</text>
</comment>
<dbReference type="Gene3D" id="1.10.1080.10">
    <property type="entry name" value="Glutathione Synthetase, Chain A, domain 3"/>
    <property type="match status" value="1"/>
</dbReference>
<evidence type="ECO:0000256" key="9">
    <source>
        <dbReference type="PIRNR" id="PIRNR001558"/>
    </source>
</evidence>
<dbReference type="Gene3D" id="3.30.1490.80">
    <property type="match status" value="1"/>
</dbReference>
<dbReference type="SUPFAM" id="SSF52440">
    <property type="entry name" value="PreATP-grasp domain"/>
    <property type="match status" value="1"/>
</dbReference>
<dbReference type="PANTHER" id="PTHR11130:SF0">
    <property type="entry name" value="GLUTATHIONE SYNTHETASE"/>
    <property type="match status" value="1"/>
</dbReference>
<accession>A0A8J6E8D1</accession>
<dbReference type="AlphaFoldDB" id="A0A8J6E8D1"/>
<dbReference type="Pfam" id="PF03199">
    <property type="entry name" value="GSH_synthase"/>
    <property type="match status" value="1"/>
</dbReference>
<dbReference type="Proteomes" id="UP000717585">
    <property type="component" value="Unassembled WGS sequence"/>
</dbReference>
<dbReference type="InterPro" id="IPR037013">
    <property type="entry name" value="GSH-S_sub-bd_sf"/>
</dbReference>
<dbReference type="Gene3D" id="3.30.1490.50">
    <property type="match status" value="1"/>
</dbReference>
<dbReference type="GO" id="GO:0000287">
    <property type="term" value="F:magnesium ion binding"/>
    <property type="evidence" value="ECO:0007669"/>
    <property type="project" value="UniProtKB-UniRule"/>
</dbReference>
<reference evidence="13" key="1">
    <citation type="submission" date="2021-05" db="EMBL/GenBank/DDBJ databases">
        <title>A free-living protist that lacks canonical eukaryotic 1 DNA replication and segregation systems.</title>
        <authorList>
            <person name="Salas-Leiva D.E."/>
            <person name="Tromer E.C."/>
            <person name="Curtis B.A."/>
            <person name="Jerlstrom-Hultqvist J."/>
            <person name="Kolisko M."/>
            <person name="Yi Z."/>
            <person name="Salas-Leiva J.S."/>
            <person name="Gallot-Lavallee L."/>
            <person name="Kops G.J.P.L."/>
            <person name="Archibald J.M."/>
            <person name="Simpson A.G.B."/>
            <person name="Roger A.J."/>
        </authorList>
    </citation>
    <scope>NUCLEOTIDE SEQUENCE</scope>
    <source>
        <strain evidence="13">BICM</strain>
    </source>
</reference>
<dbReference type="PANTHER" id="PTHR11130">
    <property type="entry name" value="GLUTATHIONE SYNTHETASE"/>
    <property type="match status" value="1"/>
</dbReference>
<feature type="binding site" evidence="11">
    <location>
        <position position="118"/>
    </location>
    <ligand>
        <name>Mg(2+)</name>
        <dbReference type="ChEBI" id="CHEBI:18420"/>
    </ligand>
</feature>
<organism evidence="13 14">
    <name type="scientific">Carpediemonas membranifera</name>
    <dbReference type="NCBI Taxonomy" id="201153"/>
    <lineage>
        <taxon>Eukaryota</taxon>
        <taxon>Metamonada</taxon>
        <taxon>Carpediemonas-like organisms</taxon>
        <taxon>Carpediemonas</taxon>
    </lineage>
</organism>
<keyword evidence="3 9" id="KW-0436">Ligase</keyword>
<dbReference type="OrthoDB" id="2020073at2759"/>
<feature type="domain" description="Glutathione synthase substrate-binding" evidence="12">
    <location>
        <begin position="170"/>
        <end position="264"/>
    </location>
</feature>
<comment type="caution">
    <text evidence="13">The sequence shown here is derived from an EMBL/GenBank/DDBJ whole genome shotgun (WGS) entry which is preliminary data.</text>
</comment>
<evidence type="ECO:0000256" key="4">
    <source>
        <dbReference type="ARBA" id="ARBA00022684"/>
    </source>
</evidence>
<evidence type="ECO:0000313" key="14">
    <source>
        <dbReference type="Proteomes" id="UP000717585"/>
    </source>
</evidence>
<dbReference type="InterPro" id="IPR016185">
    <property type="entry name" value="PreATP-grasp_dom_sf"/>
</dbReference>
<evidence type="ECO:0000256" key="3">
    <source>
        <dbReference type="ARBA" id="ARBA00022598"/>
    </source>
</evidence>
<feature type="binding site" evidence="10">
    <location>
        <position position="101"/>
    </location>
    <ligand>
        <name>substrate</name>
    </ligand>
</feature>
<dbReference type="InterPro" id="IPR014049">
    <property type="entry name" value="Glutathione_synthase_N_euk"/>
</dbReference>
<keyword evidence="14" id="KW-1185">Reference proteome</keyword>
<evidence type="ECO:0000256" key="2">
    <source>
        <dbReference type="ARBA" id="ARBA00010385"/>
    </source>
</evidence>
<proteinExistence type="inferred from homology"/>
<feature type="binding site" evidence="10">
    <location>
        <begin position="322"/>
        <end position="331"/>
    </location>
    <ligand>
        <name>ATP</name>
        <dbReference type="ChEBI" id="CHEBI:30616"/>
    </ligand>
</feature>
<dbReference type="PIRSF" id="PIRSF001558">
    <property type="entry name" value="GSHase"/>
    <property type="match status" value="1"/>
</dbReference>
<dbReference type="GO" id="GO:0005524">
    <property type="term" value="F:ATP binding"/>
    <property type="evidence" value="ECO:0007669"/>
    <property type="project" value="UniProtKB-UniRule"/>
</dbReference>
<evidence type="ECO:0000256" key="11">
    <source>
        <dbReference type="PIRSR" id="PIRSR001558-2"/>
    </source>
</evidence>
<keyword evidence="6 9" id="KW-0547">Nucleotide-binding</keyword>
<keyword evidence="8 9" id="KW-0460">Magnesium</keyword>
<dbReference type="Pfam" id="PF03917">
    <property type="entry name" value="GSH_synth_ATP"/>
    <property type="match status" value="1"/>
</dbReference>
<feature type="binding site" evidence="10">
    <location>
        <begin position="371"/>
        <end position="374"/>
    </location>
    <ligand>
        <name>ATP</name>
        <dbReference type="ChEBI" id="CHEBI:30616"/>
    </ligand>
</feature>
<evidence type="ECO:0000256" key="8">
    <source>
        <dbReference type="ARBA" id="ARBA00022842"/>
    </source>
</evidence>
<feature type="binding site" evidence="10">
    <location>
        <position position="431"/>
    </location>
    <ligand>
        <name>ATP</name>
        <dbReference type="ChEBI" id="CHEBI:30616"/>
    </ligand>
</feature>